<comment type="caution">
    <text evidence="2">The sequence shown here is derived from an EMBL/GenBank/DDBJ whole genome shotgun (WGS) entry which is preliminary data.</text>
</comment>
<keyword evidence="3" id="KW-1185">Reference proteome</keyword>
<organism evidence="2 3">
    <name type="scientific">Biomphalaria pfeifferi</name>
    <name type="common">Bloodfluke planorb</name>
    <name type="synonym">Freshwater snail</name>
    <dbReference type="NCBI Taxonomy" id="112525"/>
    <lineage>
        <taxon>Eukaryota</taxon>
        <taxon>Metazoa</taxon>
        <taxon>Spiralia</taxon>
        <taxon>Lophotrochozoa</taxon>
        <taxon>Mollusca</taxon>
        <taxon>Gastropoda</taxon>
        <taxon>Heterobranchia</taxon>
        <taxon>Euthyneura</taxon>
        <taxon>Panpulmonata</taxon>
        <taxon>Hygrophila</taxon>
        <taxon>Lymnaeoidea</taxon>
        <taxon>Planorbidae</taxon>
        <taxon>Biomphalaria</taxon>
    </lineage>
</organism>
<dbReference type="AlphaFoldDB" id="A0AAD8BS72"/>
<dbReference type="Proteomes" id="UP001233172">
    <property type="component" value="Unassembled WGS sequence"/>
</dbReference>
<dbReference type="EMBL" id="JASAOG010000040">
    <property type="protein sequence ID" value="KAK0059725.1"/>
    <property type="molecule type" value="Genomic_DNA"/>
</dbReference>
<feature type="non-terminal residue" evidence="2">
    <location>
        <position position="59"/>
    </location>
</feature>
<feature type="non-terminal residue" evidence="2">
    <location>
        <position position="1"/>
    </location>
</feature>
<gene>
    <name evidence="2" type="ORF">Bpfe_010893</name>
</gene>
<sequence length="59" mass="7096">TKEEHRHTQTQTQARENCSHCSSRRKLRNVFPPDKHVTTYRPIMRTELFLLVILPYSLM</sequence>
<feature type="region of interest" description="Disordered" evidence="1">
    <location>
        <begin position="1"/>
        <end position="22"/>
    </location>
</feature>
<accession>A0AAD8BS72</accession>
<reference evidence="2" key="1">
    <citation type="journal article" date="2023" name="PLoS Negl. Trop. Dis.">
        <title>A genome sequence for Biomphalaria pfeifferi, the major vector snail for the human-infecting parasite Schistosoma mansoni.</title>
        <authorList>
            <person name="Bu L."/>
            <person name="Lu L."/>
            <person name="Laidemitt M.R."/>
            <person name="Zhang S.M."/>
            <person name="Mutuku M."/>
            <person name="Mkoji G."/>
            <person name="Steinauer M."/>
            <person name="Loker E.S."/>
        </authorList>
    </citation>
    <scope>NUCLEOTIDE SEQUENCE</scope>
    <source>
        <strain evidence="2">KasaAsao</strain>
    </source>
</reference>
<protein>
    <submittedName>
        <fullName evidence="2">Feeding circuit activating peptides-like X4</fullName>
    </submittedName>
</protein>
<evidence type="ECO:0000313" key="3">
    <source>
        <dbReference type="Proteomes" id="UP001233172"/>
    </source>
</evidence>
<name>A0AAD8BS72_BIOPF</name>
<reference evidence="2" key="2">
    <citation type="submission" date="2023-04" db="EMBL/GenBank/DDBJ databases">
        <authorList>
            <person name="Bu L."/>
            <person name="Lu L."/>
            <person name="Laidemitt M.R."/>
            <person name="Zhang S.M."/>
            <person name="Mutuku M."/>
            <person name="Mkoji G."/>
            <person name="Steinauer M."/>
            <person name="Loker E.S."/>
        </authorList>
    </citation>
    <scope>NUCLEOTIDE SEQUENCE</scope>
    <source>
        <strain evidence="2">KasaAsao</strain>
        <tissue evidence="2">Whole Snail</tissue>
    </source>
</reference>
<evidence type="ECO:0000313" key="2">
    <source>
        <dbReference type="EMBL" id="KAK0059725.1"/>
    </source>
</evidence>
<proteinExistence type="predicted"/>
<evidence type="ECO:0000256" key="1">
    <source>
        <dbReference type="SAM" id="MobiDB-lite"/>
    </source>
</evidence>
<feature type="compositionally biased region" description="Polar residues" evidence="1">
    <location>
        <begin position="9"/>
        <end position="21"/>
    </location>
</feature>